<dbReference type="EnsemblPlants" id="EMT12729">
    <property type="protein sequence ID" value="EMT12729"/>
    <property type="gene ID" value="F775_23712"/>
</dbReference>
<dbReference type="GO" id="GO:0016853">
    <property type="term" value="F:isomerase activity"/>
    <property type="evidence" value="ECO:0007669"/>
    <property type="project" value="InterPro"/>
</dbReference>
<protein>
    <recommendedName>
        <fullName evidence="1">Cupin type-2 domain-containing protein</fullName>
    </recommendedName>
</protein>
<organism evidence="2">
    <name type="scientific">Aegilops tauschii</name>
    <name type="common">Tausch's goatgrass</name>
    <name type="synonym">Aegilops squarrosa</name>
    <dbReference type="NCBI Taxonomy" id="37682"/>
    <lineage>
        <taxon>Eukaryota</taxon>
        <taxon>Viridiplantae</taxon>
        <taxon>Streptophyta</taxon>
        <taxon>Embryophyta</taxon>
        <taxon>Tracheophyta</taxon>
        <taxon>Spermatophyta</taxon>
        <taxon>Magnoliopsida</taxon>
        <taxon>Liliopsida</taxon>
        <taxon>Poales</taxon>
        <taxon>Poaceae</taxon>
        <taxon>BOP clade</taxon>
        <taxon>Pooideae</taxon>
        <taxon>Triticodae</taxon>
        <taxon>Triticeae</taxon>
        <taxon>Triticinae</taxon>
        <taxon>Aegilops</taxon>
    </lineage>
</organism>
<dbReference type="AlphaFoldDB" id="R7W6X7"/>
<evidence type="ECO:0000313" key="2">
    <source>
        <dbReference type="EnsemblPlants" id="EMT12729"/>
    </source>
</evidence>
<dbReference type="InterPro" id="IPR013096">
    <property type="entry name" value="Cupin_2"/>
</dbReference>
<proteinExistence type="predicted"/>
<reference evidence="2" key="1">
    <citation type="submission" date="2015-06" db="UniProtKB">
        <authorList>
            <consortium name="EnsemblPlants"/>
        </authorList>
    </citation>
    <scope>IDENTIFICATION</scope>
</reference>
<dbReference type="InterPro" id="IPR014710">
    <property type="entry name" value="RmlC-like_jellyroll"/>
</dbReference>
<dbReference type="InterPro" id="IPR003500">
    <property type="entry name" value="RpiB_LacA_LacB"/>
</dbReference>
<dbReference type="Pfam" id="PF07883">
    <property type="entry name" value="Cupin_2"/>
    <property type="match status" value="1"/>
</dbReference>
<accession>R7W6X7</accession>
<dbReference type="InterPro" id="IPR011051">
    <property type="entry name" value="RmlC_Cupin_sf"/>
</dbReference>
<dbReference type="Gene3D" id="2.60.120.10">
    <property type="entry name" value="Jelly Rolls"/>
    <property type="match status" value="1"/>
</dbReference>
<dbReference type="SUPFAM" id="SSF51182">
    <property type="entry name" value="RmlC-like cupins"/>
    <property type="match status" value="1"/>
</dbReference>
<name>R7W6X7_AEGTA</name>
<evidence type="ECO:0000259" key="1">
    <source>
        <dbReference type="Pfam" id="PF07883"/>
    </source>
</evidence>
<sequence length="159" mass="18098">MRMGRESPTSASVRFKAGSVEPAHHHTFGHDLVVIKGKKKVWNLTKKESYGLVDGDFLFTPAGDVHRVKYLEDTEFFIRWDGHWDIFLDEDLETARNAIDAELGVVDSEKVQCTMFVAGAGSGDIFSNICKDCYILFRLKFNDLNKYNKLTIIFCVNVK</sequence>
<feature type="domain" description="Cupin type-2" evidence="1">
    <location>
        <begin position="13"/>
        <end position="74"/>
    </location>
</feature>
<dbReference type="PANTHER" id="PTHR30345">
    <property type="entry name" value="RIBOSE-5-PHOSPHATE ISOMERASE B"/>
    <property type="match status" value="1"/>
</dbReference>
<dbReference type="PANTHER" id="PTHR30345:SF0">
    <property type="entry name" value="DNA DAMAGE-REPAIR_TOLERATION PROTEIN DRT102"/>
    <property type="match status" value="1"/>
</dbReference>
<dbReference type="GO" id="GO:0005975">
    <property type="term" value="P:carbohydrate metabolic process"/>
    <property type="evidence" value="ECO:0007669"/>
    <property type="project" value="InterPro"/>
</dbReference>